<dbReference type="PANTHER" id="PTHR45586">
    <property type="entry name" value="TPR REPEAT-CONTAINING PROTEIN PA4667"/>
    <property type="match status" value="1"/>
</dbReference>
<sequence>MRIGEKVEVLKNKIRENPRNYRAYSDLGALYRGSGNVNGSIQAYQRSIKINSRVPHTLNGYGESLWVAKRYPEALKVFKKALRIDRNFPLTHMNLGKAFSLVGNKTRAVLHTRYAEKIYLNNKDHKGVVEAKKQLRLLFK</sequence>
<dbReference type="SMART" id="SM00028">
    <property type="entry name" value="TPR"/>
    <property type="match status" value="3"/>
</dbReference>
<keyword evidence="2" id="KW-0802">TPR repeat</keyword>
<dbReference type="PROSITE" id="PS50005">
    <property type="entry name" value="TPR"/>
    <property type="match status" value="2"/>
</dbReference>
<dbReference type="SUPFAM" id="SSF48452">
    <property type="entry name" value="TPR-like"/>
    <property type="match status" value="1"/>
</dbReference>
<evidence type="ECO:0000256" key="2">
    <source>
        <dbReference type="ARBA" id="ARBA00022803"/>
    </source>
</evidence>
<protein>
    <submittedName>
        <fullName evidence="3">Uncharacterized protein</fullName>
    </submittedName>
</protein>
<gene>
    <name evidence="3" type="ORF">METZ01_LOCUS157503</name>
</gene>
<proteinExistence type="predicted"/>
<dbReference type="Pfam" id="PF13414">
    <property type="entry name" value="TPR_11"/>
    <property type="match status" value="1"/>
</dbReference>
<dbReference type="InterPro" id="IPR051012">
    <property type="entry name" value="CellSynth/LPSAsmb/PSIAsmb"/>
</dbReference>
<reference evidence="3" key="1">
    <citation type="submission" date="2018-05" db="EMBL/GenBank/DDBJ databases">
        <authorList>
            <person name="Lanie J.A."/>
            <person name="Ng W.-L."/>
            <person name="Kazmierczak K.M."/>
            <person name="Andrzejewski T.M."/>
            <person name="Davidsen T.M."/>
            <person name="Wayne K.J."/>
            <person name="Tettelin H."/>
            <person name="Glass J.I."/>
            <person name="Rusch D."/>
            <person name="Podicherti R."/>
            <person name="Tsui H.-C.T."/>
            <person name="Winkler M.E."/>
        </authorList>
    </citation>
    <scope>NUCLEOTIDE SEQUENCE</scope>
</reference>
<dbReference type="PANTHER" id="PTHR45586:SF1">
    <property type="entry name" value="LIPOPOLYSACCHARIDE ASSEMBLY PROTEIN B"/>
    <property type="match status" value="1"/>
</dbReference>
<evidence type="ECO:0000256" key="1">
    <source>
        <dbReference type="ARBA" id="ARBA00022737"/>
    </source>
</evidence>
<keyword evidence="1" id="KW-0677">Repeat</keyword>
<organism evidence="3">
    <name type="scientific">marine metagenome</name>
    <dbReference type="NCBI Taxonomy" id="408172"/>
    <lineage>
        <taxon>unclassified sequences</taxon>
        <taxon>metagenomes</taxon>
        <taxon>ecological metagenomes</taxon>
    </lineage>
</organism>
<dbReference type="EMBL" id="UINC01026710">
    <property type="protein sequence ID" value="SVB04649.1"/>
    <property type="molecule type" value="Genomic_DNA"/>
</dbReference>
<dbReference type="InterPro" id="IPR011990">
    <property type="entry name" value="TPR-like_helical_dom_sf"/>
</dbReference>
<dbReference type="Gene3D" id="1.25.40.10">
    <property type="entry name" value="Tetratricopeptide repeat domain"/>
    <property type="match status" value="1"/>
</dbReference>
<evidence type="ECO:0000313" key="3">
    <source>
        <dbReference type="EMBL" id="SVB04649.1"/>
    </source>
</evidence>
<dbReference type="Pfam" id="PF13181">
    <property type="entry name" value="TPR_8"/>
    <property type="match status" value="1"/>
</dbReference>
<name>A0A382AT77_9ZZZZ</name>
<dbReference type="AlphaFoldDB" id="A0A382AT77"/>
<dbReference type="InterPro" id="IPR019734">
    <property type="entry name" value="TPR_rpt"/>
</dbReference>
<accession>A0A382AT77</accession>